<protein>
    <submittedName>
        <fullName evidence="1">Uncharacterized protein</fullName>
    </submittedName>
</protein>
<name>A0AAW7AM66_9STAP</name>
<dbReference type="Proteomes" id="UP001174037">
    <property type="component" value="Unassembled WGS sequence"/>
</dbReference>
<dbReference type="AlphaFoldDB" id="A0AAW7AM66"/>
<evidence type="ECO:0000313" key="1">
    <source>
        <dbReference type="EMBL" id="MDK9867141.1"/>
    </source>
</evidence>
<gene>
    <name evidence="1" type="ORF">P1A27_14515</name>
</gene>
<accession>A0AAW7AM66</accession>
<reference evidence="1" key="2">
    <citation type="submission" date="2023-03" db="EMBL/GenBank/DDBJ databases">
        <authorList>
            <person name="Vazquez L."/>
            <person name="Rodriguez J."/>
            <person name="Mayo B."/>
            <person name="Florez A.B."/>
        </authorList>
    </citation>
    <scope>NUCLEOTIDE SEQUENCE</scope>
    <source>
        <strain evidence="1">5A3I</strain>
    </source>
</reference>
<proteinExistence type="predicted"/>
<evidence type="ECO:0000313" key="2">
    <source>
        <dbReference type="Proteomes" id="UP001174037"/>
    </source>
</evidence>
<dbReference type="EMBL" id="JARGCK010000026">
    <property type="protein sequence ID" value="MDK9867141.1"/>
    <property type="molecule type" value="Genomic_DNA"/>
</dbReference>
<dbReference type="Gene3D" id="3.40.50.1980">
    <property type="entry name" value="Nitrogenase molybdenum iron protein domain"/>
    <property type="match status" value="1"/>
</dbReference>
<reference evidence="1" key="1">
    <citation type="journal article" date="2023" name="Int. J. Mol. Sci.">
        <title>Antibiotic Resistance/Susceptibility Profiles of Staphylococcus equorum Strains from Cheese, and Genome Analysis for Antibiotic Resistance Genes.</title>
        <authorList>
            <person name="Vazquez L."/>
            <person name="Srednik M.E."/>
            <person name="Rodriguez J."/>
            <person name="Florez A.B."/>
            <person name="Mayo B."/>
        </authorList>
    </citation>
    <scope>NUCLEOTIDE SEQUENCE</scope>
    <source>
        <strain evidence="1">5A3I</strain>
    </source>
</reference>
<comment type="caution">
    <text evidence="1">The sequence shown here is derived from an EMBL/GenBank/DDBJ whole genome shotgun (WGS) entry which is preliminary data.</text>
</comment>
<sequence>MATILDEELSECTGHYIILATTGEKPPFTQKENWKNLQAVKKVHIINLDLHDTQYNDLSL</sequence>
<organism evidence="1 2">
    <name type="scientific">Staphylococcus equorum</name>
    <dbReference type="NCBI Taxonomy" id="246432"/>
    <lineage>
        <taxon>Bacteria</taxon>
        <taxon>Bacillati</taxon>
        <taxon>Bacillota</taxon>
        <taxon>Bacilli</taxon>
        <taxon>Bacillales</taxon>
        <taxon>Staphylococcaceae</taxon>
        <taxon>Staphylococcus</taxon>
    </lineage>
</organism>
<dbReference type="RefSeq" id="WP_285324523.1">
    <property type="nucleotide sequence ID" value="NZ_JARGCK010000026.1"/>
</dbReference>